<comment type="caution">
    <text evidence="3">The sequence shown here is derived from an EMBL/GenBank/DDBJ whole genome shotgun (WGS) entry which is preliminary data.</text>
</comment>
<accession>A0ABT9NRJ2</accession>
<keyword evidence="2" id="KW-1133">Transmembrane helix</keyword>
<keyword evidence="2" id="KW-0812">Transmembrane</keyword>
<gene>
    <name evidence="3" type="ORF">J2S59_002603</name>
</gene>
<feature type="transmembrane region" description="Helical" evidence="2">
    <location>
        <begin position="55"/>
        <end position="80"/>
    </location>
</feature>
<organism evidence="3 4">
    <name type="scientific">Nocardioides massiliensis</name>
    <dbReference type="NCBI Taxonomy" id="1325935"/>
    <lineage>
        <taxon>Bacteria</taxon>
        <taxon>Bacillati</taxon>
        <taxon>Actinomycetota</taxon>
        <taxon>Actinomycetes</taxon>
        <taxon>Propionibacteriales</taxon>
        <taxon>Nocardioidaceae</taxon>
        <taxon>Nocardioides</taxon>
    </lineage>
</organism>
<evidence type="ECO:0000256" key="1">
    <source>
        <dbReference type="SAM" id="MobiDB-lite"/>
    </source>
</evidence>
<dbReference type="Pfam" id="PF09656">
    <property type="entry name" value="PGPGW"/>
    <property type="match status" value="1"/>
</dbReference>
<keyword evidence="4" id="KW-1185">Reference proteome</keyword>
<keyword evidence="2" id="KW-0472">Membrane</keyword>
<dbReference type="Proteomes" id="UP001240447">
    <property type="component" value="Unassembled WGS sequence"/>
</dbReference>
<evidence type="ECO:0000313" key="3">
    <source>
        <dbReference type="EMBL" id="MDP9822794.1"/>
    </source>
</evidence>
<feature type="region of interest" description="Disordered" evidence="1">
    <location>
        <begin position="1"/>
        <end position="31"/>
    </location>
</feature>
<dbReference type="InterPro" id="IPR013434">
    <property type="entry name" value="CHP02611"/>
</dbReference>
<reference evidence="3 4" key="1">
    <citation type="submission" date="2023-07" db="EMBL/GenBank/DDBJ databases">
        <title>Sequencing the genomes of 1000 actinobacteria strains.</title>
        <authorList>
            <person name="Klenk H.-P."/>
        </authorList>
    </citation>
    <scope>NUCLEOTIDE SEQUENCE [LARGE SCALE GENOMIC DNA]</scope>
    <source>
        <strain evidence="3 4">GD13</strain>
    </source>
</reference>
<protein>
    <submittedName>
        <fullName evidence="3">Uncharacterized protein (TIGR02611 family)</fullName>
    </submittedName>
</protein>
<dbReference type="InterPro" id="IPR019099">
    <property type="entry name" value="Uncharacterised_PGPGW_TM"/>
</dbReference>
<evidence type="ECO:0000256" key="2">
    <source>
        <dbReference type="SAM" id="Phobius"/>
    </source>
</evidence>
<sequence>MSSEDSTSDAAVVARPGDLSPAQHSERAETVEPVEAVERLSRRGRLHARMHANPALALATKIGVTIVGTVVVLAGVVMMVTPGPGMVGIAVGLAILSTEYHWAERWLRAARRKLVEAKEQAEQMDPVVRRRRIMLVGLVLVAVAAAGAWYVWTYDWPRLAVDSWAWLQGIAGWIPDLPGM</sequence>
<evidence type="ECO:0000313" key="4">
    <source>
        <dbReference type="Proteomes" id="UP001240447"/>
    </source>
</evidence>
<dbReference type="NCBIfam" id="TIGR02611">
    <property type="entry name" value="TIGR02611 family protein"/>
    <property type="match status" value="1"/>
</dbReference>
<name>A0ABT9NRJ2_9ACTN</name>
<proteinExistence type="predicted"/>
<feature type="transmembrane region" description="Helical" evidence="2">
    <location>
        <begin position="133"/>
        <end position="152"/>
    </location>
</feature>
<dbReference type="RefSeq" id="WP_181641749.1">
    <property type="nucleotide sequence ID" value="NZ_CCXJ01000192.1"/>
</dbReference>
<dbReference type="EMBL" id="JAUSQM010000001">
    <property type="protein sequence ID" value="MDP9822794.1"/>
    <property type="molecule type" value="Genomic_DNA"/>
</dbReference>
<feature type="transmembrane region" description="Helical" evidence="2">
    <location>
        <begin position="86"/>
        <end position="103"/>
    </location>
</feature>